<dbReference type="SUPFAM" id="SSF57610">
    <property type="entry name" value="Thyroglobulin type-1 domain"/>
    <property type="match status" value="1"/>
</dbReference>
<dbReference type="CDD" id="cd00191">
    <property type="entry name" value="TY"/>
    <property type="match status" value="1"/>
</dbReference>
<organism evidence="9 10">
    <name type="scientific">Argiope bruennichi</name>
    <name type="common">Wasp spider</name>
    <name type="synonym">Aranea bruennichi</name>
    <dbReference type="NCBI Taxonomy" id="94029"/>
    <lineage>
        <taxon>Eukaryota</taxon>
        <taxon>Metazoa</taxon>
        <taxon>Ecdysozoa</taxon>
        <taxon>Arthropoda</taxon>
        <taxon>Chelicerata</taxon>
        <taxon>Arachnida</taxon>
        <taxon>Araneae</taxon>
        <taxon>Araneomorphae</taxon>
        <taxon>Entelegynae</taxon>
        <taxon>Araneoidea</taxon>
        <taxon>Araneidae</taxon>
        <taxon>Argiope</taxon>
    </lineage>
</organism>
<dbReference type="AlphaFoldDB" id="A0A8T0EGV9"/>
<keyword evidence="3" id="KW-0677">Repeat</keyword>
<keyword evidence="10" id="KW-1185">Reference proteome</keyword>
<dbReference type="InterPro" id="IPR036857">
    <property type="entry name" value="Thyroglobulin_1_sf"/>
</dbReference>
<dbReference type="Proteomes" id="UP000807504">
    <property type="component" value="Unassembled WGS sequence"/>
</dbReference>
<evidence type="ECO:0000256" key="4">
    <source>
        <dbReference type="ARBA" id="ARBA00023157"/>
    </source>
</evidence>
<keyword evidence="4 5" id="KW-1015">Disulfide bond</keyword>
<feature type="domain" description="Thyroglobulin type-1" evidence="8">
    <location>
        <begin position="27"/>
        <end position="90"/>
    </location>
</feature>
<keyword evidence="7" id="KW-0732">Signal</keyword>
<dbReference type="InterPro" id="IPR000716">
    <property type="entry name" value="Thyroglobulin_1"/>
</dbReference>
<dbReference type="Pfam" id="PF00086">
    <property type="entry name" value="Thyroglobulin_1"/>
    <property type="match status" value="1"/>
</dbReference>
<feature type="chain" id="PRO_5035941180" evidence="7">
    <location>
        <begin position="27"/>
        <end position="102"/>
    </location>
</feature>
<feature type="signal peptide" evidence="7">
    <location>
        <begin position="1"/>
        <end position="26"/>
    </location>
</feature>
<evidence type="ECO:0000313" key="10">
    <source>
        <dbReference type="Proteomes" id="UP000807504"/>
    </source>
</evidence>
<evidence type="ECO:0000256" key="5">
    <source>
        <dbReference type="PROSITE-ProRule" id="PRU00500"/>
    </source>
</evidence>
<dbReference type="PROSITE" id="PS51162">
    <property type="entry name" value="THYROGLOBULIN_1_2"/>
    <property type="match status" value="1"/>
</dbReference>
<evidence type="ECO:0000313" key="9">
    <source>
        <dbReference type="EMBL" id="KAF8771843.1"/>
    </source>
</evidence>
<keyword evidence="2" id="KW-0964">Secreted</keyword>
<reference evidence="9" key="2">
    <citation type="submission" date="2020-06" db="EMBL/GenBank/DDBJ databases">
        <authorList>
            <person name="Sheffer M."/>
        </authorList>
    </citation>
    <scope>NUCLEOTIDE SEQUENCE</scope>
</reference>
<accession>A0A8T0EGV9</accession>
<feature type="compositionally biased region" description="Low complexity" evidence="6">
    <location>
        <begin position="89"/>
        <end position="102"/>
    </location>
</feature>
<dbReference type="SMART" id="SM00211">
    <property type="entry name" value="TY"/>
    <property type="match status" value="1"/>
</dbReference>
<evidence type="ECO:0000256" key="7">
    <source>
        <dbReference type="SAM" id="SignalP"/>
    </source>
</evidence>
<name>A0A8T0EGV9_ARGBR</name>
<dbReference type="GO" id="GO:0007160">
    <property type="term" value="P:cell-matrix adhesion"/>
    <property type="evidence" value="ECO:0007669"/>
    <property type="project" value="TreeGrafter"/>
</dbReference>
<evidence type="ECO:0000259" key="8">
    <source>
        <dbReference type="PROSITE" id="PS51162"/>
    </source>
</evidence>
<dbReference type="GO" id="GO:0005615">
    <property type="term" value="C:extracellular space"/>
    <property type="evidence" value="ECO:0007669"/>
    <property type="project" value="TreeGrafter"/>
</dbReference>
<sequence length="102" mass="11361">MSIMLKKPFVAMLVVYFLANIPRGEADSDCEEKRRQALDNYVLGKYVPQCDDNGNYKTVQCWSDTNHCFCVDPETGEETSAPAKGDSINCNSTQSTPNTTNQ</sequence>
<feature type="disulfide bond" evidence="5">
    <location>
        <begin position="61"/>
        <end position="68"/>
    </location>
</feature>
<comment type="caution">
    <text evidence="5">Lacks conserved residue(s) required for the propagation of feature annotation.</text>
</comment>
<evidence type="ECO:0000256" key="2">
    <source>
        <dbReference type="ARBA" id="ARBA00022525"/>
    </source>
</evidence>
<dbReference type="PANTHER" id="PTHR12352:SF3">
    <property type="entry name" value="NIDOGEN-2"/>
    <property type="match status" value="1"/>
</dbReference>
<dbReference type="PROSITE" id="PS00484">
    <property type="entry name" value="THYROGLOBULIN_1_1"/>
    <property type="match status" value="1"/>
</dbReference>
<dbReference type="GO" id="GO:0005604">
    <property type="term" value="C:basement membrane"/>
    <property type="evidence" value="ECO:0007669"/>
    <property type="project" value="TreeGrafter"/>
</dbReference>
<dbReference type="InterPro" id="IPR051950">
    <property type="entry name" value="Dev_reg/Prot_inhib"/>
</dbReference>
<evidence type="ECO:0000256" key="6">
    <source>
        <dbReference type="SAM" id="MobiDB-lite"/>
    </source>
</evidence>
<comment type="subcellular location">
    <subcellularLocation>
        <location evidence="1">Secreted</location>
    </subcellularLocation>
</comment>
<feature type="disulfide bond" evidence="5">
    <location>
        <begin position="70"/>
        <end position="90"/>
    </location>
</feature>
<feature type="region of interest" description="Disordered" evidence="6">
    <location>
        <begin position="74"/>
        <end position="102"/>
    </location>
</feature>
<dbReference type="Gene3D" id="4.10.800.10">
    <property type="entry name" value="Thyroglobulin type-1"/>
    <property type="match status" value="1"/>
</dbReference>
<protein>
    <submittedName>
        <fullName evidence="9">Saxiphilin like protein</fullName>
    </submittedName>
</protein>
<comment type="caution">
    <text evidence="9">The sequence shown here is derived from an EMBL/GenBank/DDBJ whole genome shotgun (WGS) entry which is preliminary data.</text>
</comment>
<dbReference type="PANTHER" id="PTHR12352">
    <property type="entry name" value="SECRETED MODULAR CALCIUM-BINDING PROTEIN"/>
    <property type="match status" value="1"/>
</dbReference>
<evidence type="ECO:0000256" key="3">
    <source>
        <dbReference type="ARBA" id="ARBA00022737"/>
    </source>
</evidence>
<evidence type="ECO:0000256" key="1">
    <source>
        <dbReference type="ARBA" id="ARBA00004613"/>
    </source>
</evidence>
<proteinExistence type="predicted"/>
<gene>
    <name evidence="9" type="ORF">HNY73_019212</name>
</gene>
<reference evidence="9" key="1">
    <citation type="journal article" date="2020" name="bioRxiv">
        <title>Chromosome-level reference genome of the European wasp spider Argiope bruennichi: a resource for studies on range expansion and evolutionary adaptation.</title>
        <authorList>
            <person name="Sheffer M.M."/>
            <person name="Hoppe A."/>
            <person name="Krehenwinkel H."/>
            <person name="Uhl G."/>
            <person name="Kuss A.W."/>
            <person name="Jensen L."/>
            <person name="Jensen C."/>
            <person name="Gillespie R.G."/>
            <person name="Hoff K.J."/>
            <person name="Prost S."/>
        </authorList>
    </citation>
    <scope>NUCLEOTIDE SEQUENCE</scope>
</reference>
<dbReference type="EMBL" id="JABXBU010002228">
    <property type="protein sequence ID" value="KAF8771843.1"/>
    <property type="molecule type" value="Genomic_DNA"/>
</dbReference>